<dbReference type="EMBL" id="CAJHIT010000010">
    <property type="protein sequence ID" value="CAD6505963.1"/>
    <property type="molecule type" value="Genomic_DNA"/>
</dbReference>
<gene>
    <name evidence="5" type="ORF">BGTH12_LOCUS7321</name>
</gene>
<feature type="repeat" description="WD" evidence="3">
    <location>
        <begin position="283"/>
        <end position="324"/>
    </location>
</feature>
<dbReference type="GO" id="GO:0005634">
    <property type="term" value="C:nucleus"/>
    <property type="evidence" value="ECO:0007669"/>
    <property type="project" value="TreeGrafter"/>
</dbReference>
<comment type="pathway">
    <text evidence="2">Protein modification.</text>
</comment>
<evidence type="ECO:0000313" key="5">
    <source>
        <dbReference type="EMBL" id="CAD6505963.1"/>
    </source>
</evidence>
<dbReference type="GO" id="GO:0030674">
    <property type="term" value="F:protein-macromolecule adaptor activity"/>
    <property type="evidence" value="ECO:0007669"/>
    <property type="project" value="TreeGrafter"/>
</dbReference>
<reference evidence="5" key="1">
    <citation type="submission" date="2020-10" db="EMBL/GenBank/DDBJ databases">
        <authorList>
            <person name="Muller C M."/>
        </authorList>
    </citation>
    <scope>NUCLEOTIDE SEQUENCE</scope>
    <source>
        <strain evidence="5">THUN-12</strain>
    </source>
</reference>
<dbReference type="InterPro" id="IPR051865">
    <property type="entry name" value="WD-repeat_CDT2_adapter"/>
</dbReference>
<name>A0A9W4D885_BLUGR</name>
<dbReference type="PROSITE" id="PS50294">
    <property type="entry name" value="WD_REPEATS_REGION"/>
    <property type="match status" value="1"/>
</dbReference>
<dbReference type="PANTHER" id="PTHR22852:SF0">
    <property type="entry name" value="DENTICLELESS PROTEIN HOMOLOG"/>
    <property type="match status" value="1"/>
</dbReference>
<evidence type="ECO:0000256" key="3">
    <source>
        <dbReference type="PROSITE-ProRule" id="PRU00221"/>
    </source>
</evidence>
<dbReference type="SMART" id="SM00320">
    <property type="entry name" value="WD40"/>
    <property type="match status" value="6"/>
</dbReference>
<organism evidence="5 6">
    <name type="scientific">Blumeria graminis f. sp. triticale</name>
    <dbReference type="NCBI Taxonomy" id="1689686"/>
    <lineage>
        <taxon>Eukaryota</taxon>
        <taxon>Fungi</taxon>
        <taxon>Dikarya</taxon>
        <taxon>Ascomycota</taxon>
        <taxon>Pezizomycotina</taxon>
        <taxon>Leotiomycetes</taxon>
        <taxon>Erysiphales</taxon>
        <taxon>Erysiphaceae</taxon>
        <taxon>Blumeria</taxon>
    </lineage>
</organism>
<dbReference type="GO" id="GO:0043161">
    <property type="term" value="P:proteasome-mediated ubiquitin-dependent protein catabolic process"/>
    <property type="evidence" value="ECO:0007669"/>
    <property type="project" value="TreeGrafter"/>
</dbReference>
<feature type="compositionally biased region" description="Low complexity" evidence="4">
    <location>
        <begin position="90"/>
        <end position="107"/>
    </location>
</feature>
<proteinExistence type="predicted"/>
<keyword evidence="3" id="KW-0853">WD repeat</keyword>
<comment type="caution">
    <text evidence="5">The sequence shown here is derived from an EMBL/GenBank/DDBJ whole genome shotgun (WGS) entry which is preliminary data.</text>
</comment>
<dbReference type="PANTHER" id="PTHR22852">
    <property type="entry name" value="LETHAL 2 DENTICLELESS PROTEIN RETINOIC ACID-REGULATED NUCLEAR MATRIX-ASSOCIATED PROTEIN"/>
    <property type="match status" value="1"/>
</dbReference>
<dbReference type="InterPro" id="IPR001680">
    <property type="entry name" value="WD40_rpt"/>
</dbReference>
<feature type="repeat" description="WD" evidence="3">
    <location>
        <begin position="325"/>
        <end position="362"/>
    </location>
</feature>
<keyword evidence="1" id="KW-0833">Ubl conjugation pathway</keyword>
<evidence type="ECO:0000256" key="2">
    <source>
        <dbReference type="ARBA" id="ARBA00043952"/>
    </source>
</evidence>
<evidence type="ECO:0000256" key="4">
    <source>
        <dbReference type="SAM" id="MobiDB-lite"/>
    </source>
</evidence>
<evidence type="ECO:0000313" key="6">
    <source>
        <dbReference type="Proteomes" id="UP000683417"/>
    </source>
</evidence>
<evidence type="ECO:0000256" key="1">
    <source>
        <dbReference type="ARBA" id="ARBA00022786"/>
    </source>
</evidence>
<feature type="repeat" description="WD" evidence="3">
    <location>
        <begin position="633"/>
        <end position="663"/>
    </location>
</feature>
<dbReference type="Proteomes" id="UP000683417">
    <property type="component" value="Unassembled WGS sequence"/>
</dbReference>
<dbReference type="PROSITE" id="PS50082">
    <property type="entry name" value="WD_REPEATS_2"/>
    <property type="match status" value="3"/>
</dbReference>
<feature type="region of interest" description="Disordered" evidence="4">
    <location>
        <begin position="1"/>
        <end position="118"/>
    </location>
</feature>
<accession>A0A9W4D885</accession>
<dbReference type="InterPro" id="IPR019775">
    <property type="entry name" value="WD40_repeat_CS"/>
</dbReference>
<sequence length="699" mass="77093">MAPPDVLELHASPFVSEGLPPLRMTNARAGISNGSSKERKDPSVTPQKFRRFFTPRKLDSPDTSSATKALYQITRPGFSQKDVRSSPVRPSKGLSLLESGPPSSPSEHLTRERKRRRIEFSSPVAPRILFSPIHNPPSARVCQVEEQRLHSSPSKRFAQTLGEDVSKDISEGLQLFTKITPVASRGFAGQLLDRSIGSTSLGRRRHHVAIINDYRDHTASFYSQHDDTHACVGLEGEERTIPFCTAACNKSSLVAIGDEDGCVRLLETELEENSRFSDIFLGFRVHKNAIMDMNFSSDDLRLVTASGDQSARVVDMNTQSTISILGAHTGSLKQARFQPGSNSNNVIATSSRDGSIQIWDLRCTGYERPLVEISHSVDIERSPSATEKIQYGAVVNSIYDAHKTFSNHIQIPGMPESPSQGEPAGRIGDVSVTAIHFLSAELNHLLLSASEANSSIKLWDIRFHQTNRRRRNQLPLSSTAQPRSHNQWRHFGISSLSMSSDGTRLYTLCKDNTIYTYSTAHLMIGQAPHLQVSEQNRWGIPPKIGEGLEPLYGFRHPKFHASSFFVKSAVRAPTGGRCEMLAVGSSDGCAVLYPTDERYLGPNARERISLPPSRTRGRKDDGIPISTCGTALIGGHSREVGPLVWTKDGALVTVGDDFLVRVWREGSAARKLRVDGEGEGRRWGCGWAEVDCKYDENDA</sequence>
<dbReference type="AlphaFoldDB" id="A0A9W4D885"/>
<dbReference type="Pfam" id="PF00400">
    <property type="entry name" value="WD40"/>
    <property type="match status" value="2"/>
</dbReference>
<dbReference type="PROSITE" id="PS00678">
    <property type="entry name" value="WD_REPEATS_1"/>
    <property type="match status" value="1"/>
</dbReference>
<protein>
    <submittedName>
        <fullName evidence="5">BgTH12-06895</fullName>
    </submittedName>
</protein>